<accession>W2M2W3</accession>
<dbReference type="EMBL" id="KI677244">
    <property type="protein sequence ID" value="ETM03280.1"/>
    <property type="molecule type" value="Genomic_DNA"/>
</dbReference>
<evidence type="ECO:0008006" key="3">
    <source>
        <dbReference type="Google" id="ProtNLM"/>
    </source>
</evidence>
<evidence type="ECO:0000256" key="1">
    <source>
        <dbReference type="SAM" id="SignalP"/>
    </source>
</evidence>
<keyword evidence="1" id="KW-0732">Signal</keyword>
<organism evidence="2">
    <name type="scientific">Phytophthora nicotianae</name>
    <name type="common">Potato buckeye rot agent</name>
    <name type="synonym">Phytophthora parasitica</name>
    <dbReference type="NCBI Taxonomy" id="4792"/>
    <lineage>
        <taxon>Eukaryota</taxon>
        <taxon>Sar</taxon>
        <taxon>Stramenopiles</taxon>
        <taxon>Oomycota</taxon>
        <taxon>Peronosporomycetes</taxon>
        <taxon>Peronosporales</taxon>
        <taxon>Peronosporaceae</taxon>
        <taxon>Phytophthora</taxon>
    </lineage>
</organism>
<reference evidence="2" key="1">
    <citation type="submission" date="2013-11" db="EMBL/GenBank/DDBJ databases">
        <title>The Genome Sequence of Phytophthora parasitica CHvinca01.</title>
        <authorList>
            <consortium name="The Broad Institute Genomics Platform"/>
            <person name="Russ C."/>
            <person name="Tyler B."/>
            <person name="Panabieres F."/>
            <person name="Shan W."/>
            <person name="Tripathy S."/>
            <person name="Grunwald N."/>
            <person name="Machado M."/>
            <person name="Johnson C.S."/>
            <person name="Arredondo F."/>
            <person name="Hong C."/>
            <person name="Coffey M."/>
            <person name="Young S.K."/>
            <person name="Zeng Q."/>
            <person name="Gargeya S."/>
            <person name="Fitzgerald M."/>
            <person name="Abouelleil A."/>
            <person name="Alvarado L."/>
            <person name="Chapman S.B."/>
            <person name="Gainer-Dewar J."/>
            <person name="Goldberg J."/>
            <person name="Griggs A."/>
            <person name="Gujja S."/>
            <person name="Hansen M."/>
            <person name="Howarth C."/>
            <person name="Imamovic A."/>
            <person name="Ireland A."/>
            <person name="Larimer J."/>
            <person name="McCowan C."/>
            <person name="Murphy C."/>
            <person name="Pearson M."/>
            <person name="Poon T.W."/>
            <person name="Priest M."/>
            <person name="Roberts A."/>
            <person name="Saif S."/>
            <person name="Shea T."/>
            <person name="Sykes S."/>
            <person name="Wortman J."/>
            <person name="Nusbaum C."/>
            <person name="Birren B."/>
        </authorList>
    </citation>
    <scope>NUCLEOTIDE SEQUENCE [LARGE SCALE GENOMIC DNA]</scope>
    <source>
        <strain evidence="2">CHvinca01</strain>
    </source>
</reference>
<feature type="chain" id="PRO_5004819942" description="RxLR effector protein" evidence="1">
    <location>
        <begin position="25"/>
        <end position="256"/>
    </location>
</feature>
<sequence>MRLRCVYGLTVILAVVTLATSVGASSVDIDSKMVKPTAELALTYGMSDTKPKRLLRAEKFIEEGGENEERGAFSNIVAKVKGLVKVDPKRMPVVPKGLATVREMPDEGNKFTLKLKDFLNKQKSLDDVYSLQVKGKKGKKLLEPDALPMYIKFSELTAAQRGGKDMYGINALLNHVPEKDLLEIAIRGMKSTDKFTVATADRVRAGLISKWWSEKLRPHEVASLLKGGDITLDKVHKEVARLYLNTYNKVHITTTG</sequence>
<dbReference type="OrthoDB" id="93070at2759"/>
<feature type="signal peptide" evidence="1">
    <location>
        <begin position="1"/>
        <end position="24"/>
    </location>
</feature>
<dbReference type="Proteomes" id="UP000054423">
    <property type="component" value="Unassembled WGS sequence"/>
</dbReference>
<name>W2M2W3_PHYNI</name>
<protein>
    <recommendedName>
        <fullName evidence="3">RxLR effector protein</fullName>
    </recommendedName>
</protein>
<evidence type="ECO:0000313" key="2">
    <source>
        <dbReference type="EMBL" id="ETM03280.1"/>
    </source>
</evidence>
<gene>
    <name evidence="2" type="ORF">L917_00475</name>
</gene>
<dbReference type="VEuPathDB" id="FungiDB:PPTG_00432"/>
<proteinExistence type="predicted"/>
<dbReference type="AlphaFoldDB" id="W2M2W3"/>